<dbReference type="AlphaFoldDB" id="A0A2Z7BHE5"/>
<evidence type="ECO:0000313" key="2">
    <source>
        <dbReference type="EMBL" id="KZV33814.1"/>
    </source>
</evidence>
<dbReference type="PANTHER" id="PTHR46481:SF11">
    <property type="entry name" value="ZINC FINGER BED DOMAIN-CONTAINING PROTEIN RICESLEEPER 2-LIKE"/>
    <property type="match status" value="1"/>
</dbReference>
<dbReference type="InterPro" id="IPR052035">
    <property type="entry name" value="ZnF_BED_domain_contain"/>
</dbReference>
<sequence length="254" mass="29270">MVLGTYHFNQDHTRKELVNMITFHEYPLSIVDHVGFRRYSCALQPLFKVVFRNTIKNDIMKIFEYERELDSNTSRIALTTDMWTSSNQKRGFMAITSHFIYVSWKLQSRLMICYIYTAEVLANALVECLLDWNLDRKLSNLTVDNCITNDAMIECILDKLTPSSLILEGKLFHMRCCAHILNLVVRDGLDLISKFKKLNCFMIWLKSTRKTNGIKYPILHNIAKDVLAIPVTTVASESTFGIGGRVLSVHLIIL</sequence>
<evidence type="ECO:0000313" key="3">
    <source>
        <dbReference type="Proteomes" id="UP000250235"/>
    </source>
</evidence>
<dbReference type="Pfam" id="PF05699">
    <property type="entry name" value="Dimer_Tnp_hAT"/>
    <property type="match status" value="1"/>
</dbReference>
<reference evidence="2 3" key="1">
    <citation type="journal article" date="2015" name="Proc. Natl. Acad. Sci. U.S.A.">
        <title>The resurrection genome of Boea hygrometrica: A blueprint for survival of dehydration.</title>
        <authorList>
            <person name="Xiao L."/>
            <person name="Yang G."/>
            <person name="Zhang L."/>
            <person name="Yang X."/>
            <person name="Zhao S."/>
            <person name="Ji Z."/>
            <person name="Zhou Q."/>
            <person name="Hu M."/>
            <person name="Wang Y."/>
            <person name="Chen M."/>
            <person name="Xu Y."/>
            <person name="Jin H."/>
            <person name="Xiao X."/>
            <person name="Hu G."/>
            <person name="Bao F."/>
            <person name="Hu Y."/>
            <person name="Wan P."/>
            <person name="Li L."/>
            <person name="Deng X."/>
            <person name="Kuang T."/>
            <person name="Xiang C."/>
            <person name="Zhu J.K."/>
            <person name="Oliver M.J."/>
            <person name="He Y."/>
        </authorList>
    </citation>
    <scope>NUCLEOTIDE SEQUENCE [LARGE SCALE GENOMIC DNA]</scope>
    <source>
        <strain evidence="3">cv. XS01</strain>
    </source>
</reference>
<organism evidence="2 3">
    <name type="scientific">Dorcoceras hygrometricum</name>
    <dbReference type="NCBI Taxonomy" id="472368"/>
    <lineage>
        <taxon>Eukaryota</taxon>
        <taxon>Viridiplantae</taxon>
        <taxon>Streptophyta</taxon>
        <taxon>Embryophyta</taxon>
        <taxon>Tracheophyta</taxon>
        <taxon>Spermatophyta</taxon>
        <taxon>Magnoliopsida</taxon>
        <taxon>eudicotyledons</taxon>
        <taxon>Gunneridae</taxon>
        <taxon>Pentapetalae</taxon>
        <taxon>asterids</taxon>
        <taxon>lamiids</taxon>
        <taxon>Lamiales</taxon>
        <taxon>Gesneriaceae</taxon>
        <taxon>Didymocarpoideae</taxon>
        <taxon>Trichosporeae</taxon>
        <taxon>Loxocarpinae</taxon>
        <taxon>Dorcoceras</taxon>
    </lineage>
</organism>
<dbReference type="PANTHER" id="PTHR46481">
    <property type="entry name" value="ZINC FINGER BED DOMAIN-CONTAINING PROTEIN 4"/>
    <property type="match status" value="1"/>
</dbReference>
<name>A0A2Z7BHE5_9LAMI</name>
<dbReference type="OrthoDB" id="1937726at2759"/>
<dbReference type="SUPFAM" id="SSF53098">
    <property type="entry name" value="Ribonuclease H-like"/>
    <property type="match status" value="2"/>
</dbReference>
<evidence type="ECO:0000259" key="1">
    <source>
        <dbReference type="Pfam" id="PF05699"/>
    </source>
</evidence>
<proteinExistence type="predicted"/>
<keyword evidence="3" id="KW-1185">Reference proteome</keyword>
<accession>A0A2Z7BHE5</accession>
<dbReference type="InterPro" id="IPR008906">
    <property type="entry name" value="HATC_C_dom"/>
</dbReference>
<gene>
    <name evidence="2" type="ORF">F511_28855</name>
</gene>
<dbReference type="Proteomes" id="UP000250235">
    <property type="component" value="Unassembled WGS sequence"/>
</dbReference>
<feature type="domain" description="HAT C-terminal dimerisation" evidence="1">
    <location>
        <begin position="203"/>
        <end position="248"/>
    </location>
</feature>
<dbReference type="EMBL" id="KV005671">
    <property type="protein sequence ID" value="KZV33814.1"/>
    <property type="molecule type" value="Genomic_DNA"/>
</dbReference>
<dbReference type="InterPro" id="IPR012337">
    <property type="entry name" value="RNaseH-like_sf"/>
</dbReference>
<dbReference type="GO" id="GO:0046983">
    <property type="term" value="F:protein dimerization activity"/>
    <property type="evidence" value="ECO:0007669"/>
    <property type="project" value="InterPro"/>
</dbReference>
<protein>
    <recommendedName>
        <fullName evidence="1">HAT C-terminal dimerisation domain-containing protein</fullName>
    </recommendedName>
</protein>